<protein>
    <recommendedName>
        <fullName evidence="1">Bcl-x interacting BH3 domain-containing protein</fullName>
    </recommendedName>
</protein>
<proteinExistence type="predicted"/>
<dbReference type="Proteomes" id="UP000694420">
    <property type="component" value="Unplaced"/>
</dbReference>
<organism evidence="2 3">
    <name type="scientific">Nothoprocta perdicaria</name>
    <name type="common">Chilean tinamou</name>
    <name type="synonym">Crypturus perdicarius</name>
    <dbReference type="NCBI Taxonomy" id="30464"/>
    <lineage>
        <taxon>Eukaryota</taxon>
        <taxon>Metazoa</taxon>
        <taxon>Chordata</taxon>
        <taxon>Craniata</taxon>
        <taxon>Vertebrata</taxon>
        <taxon>Euteleostomi</taxon>
        <taxon>Archelosauria</taxon>
        <taxon>Archosauria</taxon>
        <taxon>Dinosauria</taxon>
        <taxon>Saurischia</taxon>
        <taxon>Theropoda</taxon>
        <taxon>Coelurosauria</taxon>
        <taxon>Aves</taxon>
        <taxon>Palaeognathae</taxon>
        <taxon>Tinamiformes</taxon>
        <taxon>Tinamidae</taxon>
        <taxon>Nothoprocta</taxon>
    </lineage>
</organism>
<evidence type="ECO:0000313" key="2">
    <source>
        <dbReference type="Ensembl" id="ENSNPEP00000010342.1"/>
    </source>
</evidence>
<dbReference type="Pfam" id="PF08945">
    <property type="entry name" value="Bclx_interact"/>
    <property type="match status" value="1"/>
</dbReference>
<evidence type="ECO:0000313" key="3">
    <source>
        <dbReference type="Proteomes" id="UP000694420"/>
    </source>
</evidence>
<evidence type="ECO:0000259" key="1">
    <source>
        <dbReference type="Pfam" id="PF08945"/>
    </source>
</evidence>
<accession>A0A8C6Z5C2</accession>
<feature type="domain" description="Bcl-x interacting BH3" evidence="1">
    <location>
        <begin position="7"/>
        <end position="30"/>
    </location>
</feature>
<dbReference type="Ensembl" id="ENSNPET00000010606.1">
    <property type="protein sequence ID" value="ENSNPEP00000010342.1"/>
    <property type="gene ID" value="ENSNPEG00000007772.1"/>
</dbReference>
<dbReference type="InterPro" id="IPR015040">
    <property type="entry name" value="Bcl-x_interacting_BH3_dom"/>
</dbReference>
<reference evidence="2" key="2">
    <citation type="submission" date="2025-09" db="UniProtKB">
        <authorList>
            <consortium name="Ensembl"/>
        </authorList>
    </citation>
    <scope>IDENTIFICATION</scope>
</reference>
<reference evidence="2" key="1">
    <citation type="submission" date="2025-08" db="UniProtKB">
        <authorList>
            <consortium name="Ensembl"/>
        </authorList>
    </citation>
    <scope>IDENTIFICATION</scope>
</reference>
<dbReference type="AlphaFoldDB" id="A0A8C6Z5C2"/>
<name>A0A8C6Z5C2_NOTPE</name>
<sequence>MGQARPPEIWIAQELRRIGDEFNASYCPRRVTCRFFFSVSCLERAMLRLPVPLTQEKAFPQLLVRIVFRSNLSCSPLSRAFFPCVCWP</sequence>
<keyword evidence="3" id="KW-1185">Reference proteome</keyword>